<proteinExistence type="predicted"/>
<accession>E7FSQ6</accession>
<name>E7FSQ6_9LACO</name>
<dbReference type="HOGENOM" id="CLU_2844404_0_0_9"/>
<reference evidence="1 2" key="1">
    <citation type="submission" date="2011-01" db="EMBL/GenBank/DDBJ databases">
        <authorList>
            <person name="Muzny D."/>
            <person name="Qin X."/>
            <person name="Buhay C."/>
            <person name="Dugan-Rocha S."/>
            <person name="Ding Y."/>
            <person name="Chen G."/>
            <person name="Hawes A."/>
            <person name="Holder M."/>
            <person name="Jhangiani S."/>
            <person name="Johnson A."/>
            <person name="Khan Z."/>
            <person name="Li Z."/>
            <person name="Liu W."/>
            <person name="Liu X."/>
            <person name="Perez L."/>
            <person name="Shen H."/>
            <person name="Wang Q."/>
            <person name="Watt J."/>
            <person name="Xi L."/>
            <person name="Xin Y."/>
            <person name="Zhou J."/>
            <person name="Deng J."/>
            <person name="Jiang H."/>
            <person name="Liu Y."/>
            <person name="Qu J."/>
            <person name="Song X.-Z."/>
            <person name="Zhang L."/>
            <person name="Villasana D."/>
            <person name="Johnson A."/>
            <person name="Liu J."/>
            <person name="Liyanage D."/>
            <person name="Lorensuhewa L."/>
            <person name="Robinson T."/>
            <person name="Song A."/>
            <person name="Song B.-B."/>
            <person name="Dinh H."/>
            <person name="Thornton R."/>
            <person name="Coyle M."/>
            <person name="Francisco L."/>
            <person name="Jackson L."/>
            <person name="Javaid M."/>
            <person name="Korchina V."/>
            <person name="Kovar C."/>
            <person name="Mata R."/>
            <person name="Mathew T."/>
            <person name="Ngo R."/>
            <person name="Nguyen L."/>
            <person name="Nguyen N."/>
            <person name="Okwuonu G."/>
            <person name="Ongeri F."/>
            <person name="Pham C."/>
            <person name="Simmons D."/>
            <person name="Wilczek-Boney K."/>
            <person name="Hale W."/>
            <person name="Jakkamsetti A."/>
            <person name="Pham P."/>
            <person name="Ruth R."/>
            <person name="San Lucas F."/>
            <person name="Warren J."/>
            <person name="Zhang J."/>
            <person name="Zhao Z."/>
            <person name="Zhou C."/>
            <person name="Zhu D."/>
            <person name="Lee S."/>
            <person name="Bess C."/>
            <person name="Blankenburg K."/>
            <person name="Forbes L."/>
            <person name="Fu Q."/>
            <person name="Gubbala S."/>
            <person name="Hirani K."/>
            <person name="Jayaseelan J.C."/>
            <person name="Lara F."/>
            <person name="Munidasa M."/>
            <person name="Palculict T."/>
            <person name="Patil S."/>
            <person name="Pu L.-L."/>
            <person name="Saada N."/>
            <person name="Tang L."/>
            <person name="Weissenberger G."/>
            <person name="Zhu Y."/>
            <person name="Hemphill L."/>
            <person name="Shang Y."/>
            <person name="Youmans B."/>
            <person name="Ayvaz T."/>
            <person name="Ross M."/>
            <person name="Santibanez J."/>
            <person name="Aqrawi P."/>
            <person name="Gross S."/>
            <person name="Joshi V."/>
            <person name="Fowler G."/>
            <person name="Nazareth L."/>
            <person name="Reid J."/>
            <person name="Worley K."/>
            <person name="Petrosino J."/>
            <person name="Highlander S."/>
            <person name="Gibbs R."/>
        </authorList>
    </citation>
    <scope>NUCLEOTIDE SEQUENCE [LARGE SCALE GENOMIC DNA]</scope>
    <source>
        <strain evidence="1 2">ATCC 25644</strain>
    </source>
</reference>
<protein>
    <submittedName>
        <fullName evidence="1">Uncharacterized protein</fullName>
    </submittedName>
</protein>
<dbReference type="EMBL" id="ACGS02000047">
    <property type="protein sequence ID" value="EFZ33939.1"/>
    <property type="molecule type" value="Genomic_DNA"/>
</dbReference>
<gene>
    <name evidence="1" type="ORF">HMPREF0542_11933</name>
</gene>
<evidence type="ECO:0000313" key="2">
    <source>
        <dbReference type="Proteomes" id="UP000004099"/>
    </source>
</evidence>
<evidence type="ECO:0000313" key="1">
    <source>
        <dbReference type="EMBL" id="EFZ33939.1"/>
    </source>
</evidence>
<sequence>MEIVFTFPLFLLSKLYPTDPDSRKGGQAHRFAETLAPVRPVGILKTKQNKEEKMVGETLKSYHEY</sequence>
<organism evidence="1 2">
    <name type="scientific">Ligilactobacillus ruminis ATCC 25644</name>
    <dbReference type="NCBI Taxonomy" id="525362"/>
    <lineage>
        <taxon>Bacteria</taxon>
        <taxon>Bacillati</taxon>
        <taxon>Bacillota</taxon>
        <taxon>Bacilli</taxon>
        <taxon>Lactobacillales</taxon>
        <taxon>Lactobacillaceae</taxon>
        <taxon>Ligilactobacillus</taxon>
    </lineage>
</organism>
<dbReference type="AlphaFoldDB" id="E7FSQ6"/>
<dbReference type="Proteomes" id="UP000004099">
    <property type="component" value="Unassembled WGS sequence"/>
</dbReference>
<comment type="caution">
    <text evidence="1">The sequence shown here is derived from an EMBL/GenBank/DDBJ whole genome shotgun (WGS) entry which is preliminary data.</text>
</comment>